<proteinExistence type="predicted"/>
<dbReference type="Proteomes" id="UP000479000">
    <property type="component" value="Unassembled WGS sequence"/>
</dbReference>
<evidence type="ECO:0000256" key="1">
    <source>
        <dbReference type="SAM" id="MobiDB-lite"/>
    </source>
</evidence>
<accession>A0A6H5HA77</accession>
<sequence>VLPREMHILLRYGARHLRESRHVGRIGLLHFGQGYSPVQYGKTSTRPHGHERLRLPDRQHGPSPLRDVPGFRERHVPPPPRPWSGLRSTVPGRADHPRTAAAVLPDQA</sequence>
<evidence type="ECO:0000313" key="3">
    <source>
        <dbReference type="Proteomes" id="UP000479000"/>
    </source>
</evidence>
<feature type="compositionally biased region" description="Basic and acidic residues" evidence="1">
    <location>
        <begin position="48"/>
        <end position="60"/>
    </location>
</feature>
<name>A0A6H5HA77_9HEMI</name>
<gene>
    <name evidence="2" type="ORF">NTEN_LOCUS18149</name>
</gene>
<keyword evidence="3" id="KW-1185">Reference proteome</keyword>
<protein>
    <submittedName>
        <fullName evidence="2">Uncharacterized protein</fullName>
    </submittedName>
</protein>
<reference evidence="2 3" key="1">
    <citation type="submission" date="2020-02" db="EMBL/GenBank/DDBJ databases">
        <authorList>
            <person name="Ferguson B K."/>
        </authorList>
    </citation>
    <scope>NUCLEOTIDE SEQUENCE [LARGE SCALE GENOMIC DNA]</scope>
</reference>
<organism evidence="2 3">
    <name type="scientific">Nesidiocoris tenuis</name>
    <dbReference type="NCBI Taxonomy" id="355587"/>
    <lineage>
        <taxon>Eukaryota</taxon>
        <taxon>Metazoa</taxon>
        <taxon>Ecdysozoa</taxon>
        <taxon>Arthropoda</taxon>
        <taxon>Hexapoda</taxon>
        <taxon>Insecta</taxon>
        <taxon>Pterygota</taxon>
        <taxon>Neoptera</taxon>
        <taxon>Paraneoptera</taxon>
        <taxon>Hemiptera</taxon>
        <taxon>Heteroptera</taxon>
        <taxon>Panheteroptera</taxon>
        <taxon>Cimicomorpha</taxon>
        <taxon>Miridae</taxon>
        <taxon>Dicyphina</taxon>
        <taxon>Nesidiocoris</taxon>
    </lineage>
</organism>
<feature type="region of interest" description="Disordered" evidence="1">
    <location>
        <begin position="34"/>
        <end position="108"/>
    </location>
</feature>
<feature type="non-terminal residue" evidence="2">
    <location>
        <position position="1"/>
    </location>
</feature>
<evidence type="ECO:0000313" key="2">
    <source>
        <dbReference type="EMBL" id="CAB0013538.1"/>
    </source>
</evidence>
<dbReference type="EMBL" id="CADCXU010026833">
    <property type="protein sequence ID" value="CAB0013538.1"/>
    <property type="molecule type" value="Genomic_DNA"/>
</dbReference>
<dbReference type="AlphaFoldDB" id="A0A6H5HA77"/>